<dbReference type="PROSITE" id="PS00488">
    <property type="entry name" value="PAL_HISTIDASE"/>
    <property type="match status" value="1"/>
</dbReference>
<keyword evidence="4 7" id="KW-0456">Lyase</keyword>
<dbReference type="FunFam" id="1.10.275.10:FF:000005">
    <property type="entry name" value="Histidine ammonia-lyase"/>
    <property type="match status" value="1"/>
</dbReference>
<protein>
    <recommendedName>
        <fullName evidence="2 6">Histidine ammonia-lyase</fullName>
        <ecNumber evidence="2 6">4.3.1.3</ecNumber>
    </recommendedName>
</protein>
<dbReference type="CDD" id="cd00332">
    <property type="entry name" value="PAL-HAL"/>
    <property type="match status" value="1"/>
</dbReference>
<evidence type="ECO:0000256" key="8">
    <source>
        <dbReference type="RuleBase" id="RU004479"/>
    </source>
</evidence>
<organism evidence="10 11">
    <name type="scientific">Plesiocystis pacifica SIR-1</name>
    <dbReference type="NCBI Taxonomy" id="391625"/>
    <lineage>
        <taxon>Bacteria</taxon>
        <taxon>Pseudomonadati</taxon>
        <taxon>Myxococcota</taxon>
        <taxon>Polyangia</taxon>
        <taxon>Nannocystales</taxon>
        <taxon>Nannocystaceae</taxon>
        <taxon>Plesiocystis</taxon>
    </lineage>
</organism>
<dbReference type="InterPro" id="IPR001106">
    <property type="entry name" value="Aromatic_Lyase"/>
</dbReference>
<dbReference type="PANTHER" id="PTHR10362">
    <property type="entry name" value="HISTIDINE AMMONIA-LYASE"/>
    <property type="match status" value="1"/>
</dbReference>
<dbReference type="InterPro" id="IPR024083">
    <property type="entry name" value="Fumarase/histidase_N"/>
</dbReference>
<comment type="subcellular location">
    <subcellularLocation>
        <location evidence="9">Cytoplasm</location>
    </subcellularLocation>
</comment>
<dbReference type="GO" id="GO:0004397">
    <property type="term" value="F:histidine ammonia-lyase activity"/>
    <property type="evidence" value="ECO:0007669"/>
    <property type="project" value="UniProtKB-UniRule"/>
</dbReference>
<reference evidence="10 11" key="1">
    <citation type="submission" date="2007-06" db="EMBL/GenBank/DDBJ databases">
        <authorList>
            <person name="Shimkets L."/>
            <person name="Ferriera S."/>
            <person name="Johnson J."/>
            <person name="Kravitz S."/>
            <person name="Beeson K."/>
            <person name="Sutton G."/>
            <person name="Rogers Y.-H."/>
            <person name="Friedman R."/>
            <person name="Frazier M."/>
            <person name="Venter J.C."/>
        </authorList>
    </citation>
    <scope>NUCLEOTIDE SEQUENCE [LARGE SCALE GENOMIC DNA]</scope>
    <source>
        <strain evidence="10 11">SIR-1</strain>
    </source>
</reference>
<dbReference type="InterPro" id="IPR008948">
    <property type="entry name" value="L-Aspartase-like"/>
</dbReference>
<dbReference type="GO" id="GO:0019557">
    <property type="term" value="P:L-histidine catabolic process to glutamate and formate"/>
    <property type="evidence" value="ECO:0007669"/>
    <property type="project" value="UniProtKB-UniPathway"/>
</dbReference>
<comment type="pathway">
    <text evidence="1 8">Amino-acid degradation; L-histidine degradation into L-glutamate; N-formimidoyl-L-glutamate from L-histidine: step 1/3.</text>
</comment>
<dbReference type="InterPro" id="IPR022313">
    <property type="entry name" value="Phe/His_NH3-lyase_AS"/>
</dbReference>
<comment type="caution">
    <text evidence="10">The sequence shown here is derived from an EMBL/GenBank/DDBJ whole genome shotgun (WGS) entry which is preliminary data.</text>
</comment>
<evidence type="ECO:0000256" key="4">
    <source>
        <dbReference type="ARBA" id="ARBA00023239"/>
    </source>
</evidence>
<evidence type="ECO:0000256" key="1">
    <source>
        <dbReference type="ARBA" id="ARBA00005113"/>
    </source>
</evidence>
<dbReference type="SUPFAM" id="SSF48557">
    <property type="entry name" value="L-aspartase-like"/>
    <property type="match status" value="1"/>
</dbReference>
<accession>A6G4U3</accession>
<evidence type="ECO:0000256" key="5">
    <source>
        <dbReference type="ARBA" id="ARBA00049269"/>
    </source>
</evidence>
<comment type="catalytic activity">
    <reaction evidence="5 8">
        <text>L-histidine = trans-urocanate + NH4(+)</text>
        <dbReference type="Rhea" id="RHEA:21232"/>
        <dbReference type="ChEBI" id="CHEBI:17771"/>
        <dbReference type="ChEBI" id="CHEBI:28938"/>
        <dbReference type="ChEBI" id="CHEBI:57595"/>
        <dbReference type="EC" id="4.3.1.3"/>
    </reaction>
</comment>
<dbReference type="GO" id="GO:0019556">
    <property type="term" value="P:L-histidine catabolic process to glutamate and formamide"/>
    <property type="evidence" value="ECO:0007669"/>
    <property type="project" value="UniProtKB-UniPathway"/>
</dbReference>
<evidence type="ECO:0000256" key="7">
    <source>
        <dbReference type="RuleBase" id="RU003954"/>
    </source>
</evidence>
<dbReference type="UniPathway" id="UPA00379">
    <property type="reaction ID" value="UER00549"/>
</dbReference>
<evidence type="ECO:0000256" key="3">
    <source>
        <dbReference type="ARBA" id="ARBA00022808"/>
    </source>
</evidence>
<keyword evidence="11" id="KW-1185">Reference proteome</keyword>
<dbReference type="Pfam" id="PF00221">
    <property type="entry name" value="Lyase_aromatic"/>
    <property type="match status" value="1"/>
</dbReference>
<dbReference type="Gene3D" id="1.20.200.10">
    <property type="entry name" value="Fumarase/aspartase (Central domain)"/>
    <property type="match status" value="1"/>
</dbReference>
<dbReference type="EMBL" id="ABCS01000023">
    <property type="protein sequence ID" value="EDM79035.1"/>
    <property type="molecule type" value="Genomic_DNA"/>
</dbReference>
<evidence type="ECO:0000256" key="9">
    <source>
        <dbReference type="RuleBase" id="RU004480"/>
    </source>
</evidence>
<sequence>MNQASASTPVTVGRHIDLHEVHRVARLGAEVALSESAGAELGQTRALLERSLAEGATIYGVNTGFGALSETKIPADKLGELQRNLLRSHAVGVGPLFEADVVRALLMLRAHTLALGASGVRPAVPEALLALLSAGLLPVVPRQGSVGASGDLAPLAHLALPVIGEGEVLWQGARMPASEGLRAAGLEPLELEAKEGLSLINGTQVTTAVTALAMHDARELLLAADIIGAMSLDAMLGTTRICDPRIHAGKPHPGQRRSAELIAGLIEGSALNQSHVDCGRVQDAYSLRCMPQVHGAARSAIHYVAETVEIELNSFTDNPLVLLRDEPDANGELGFDVLSGGNFHAGTVALPADHATAALTTLATISERRLDRLCNPDSSRGLPPFLAADAGLESGFMMAQVTAAALASESKAMSFPACVDTIPTSAGKEDHVSMGPIAARKLEAVVANLARVFAIEAATAARALDLREHPTSERLQAAHAVIREYVAPFTGDRSMANEFEALAGAIVRGELRQAADVALR</sequence>
<dbReference type="EC" id="4.3.1.3" evidence="2 6"/>
<proteinExistence type="inferred from homology"/>
<dbReference type="AlphaFoldDB" id="A6G4U3"/>
<dbReference type="RefSeq" id="WP_006971742.1">
    <property type="nucleotide sequence ID" value="NZ_ABCS01000023.1"/>
</dbReference>
<dbReference type="Gene3D" id="1.10.275.10">
    <property type="entry name" value="Fumarase/aspartase (N-terminal domain)"/>
    <property type="match status" value="1"/>
</dbReference>
<evidence type="ECO:0000313" key="10">
    <source>
        <dbReference type="EMBL" id="EDM79035.1"/>
    </source>
</evidence>
<dbReference type="GO" id="GO:0005737">
    <property type="term" value="C:cytoplasm"/>
    <property type="evidence" value="ECO:0007669"/>
    <property type="project" value="UniProtKB-SubCell"/>
</dbReference>
<evidence type="ECO:0000256" key="6">
    <source>
        <dbReference type="NCBIfam" id="TIGR01225"/>
    </source>
</evidence>
<gene>
    <name evidence="10" type="ORF">PPSIR1_10545</name>
</gene>
<dbReference type="NCBIfam" id="TIGR01225">
    <property type="entry name" value="hutH"/>
    <property type="match status" value="1"/>
</dbReference>
<evidence type="ECO:0000256" key="2">
    <source>
        <dbReference type="ARBA" id="ARBA00012994"/>
    </source>
</evidence>
<comment type="similarity">
    <text evidence="7">Belongs to the PAL/histidase family.</text>
</comment>
<dbReference type="NCBIfam" id="NF006871">
    <property type="entry name" value="PRK09367.1"/>
    <property type="match status" value="1"/>
</dbReference>
<keyword evidence="3 8" id="KW-0369">Histidine metabolism</keyword>
<name>A6G4U3_9BACT</name>
<dbReference type="Proteomes" id="UP000005801">
    <property type="component" value="Unassembled WGS sequence"/>
</dbReference>
<evidence type="ECO:0000313" key="11">
    <source>
        <dbReference type="Proteomes" id="UP000005801"/>
    </source>
</evidence>
<dbReference type="InterPro" id="IPR005921">
    <property type="entry name" value="HutH"/>
</dbReference>
<dbReference type="OrthoDB" id="9806955at2"/>
<dbReference type="eggNOG" id="COG2986">
    <property type="taxonomic scope" value="Bacteria"/>
</dbReference>
<dbReference type="STRING" id="391625.PPSIR1_10545"/>